<dbReference type="KEGG" id="psn:Pedsa_1609"/>
<name>F0S6Q8_PSESL</name>
<reference evidence="1 2" key="1">
    <citation type="journal article" date="2011" name="Stand. Genomic Sci.">
        <title>Complete genome sequence of the gliding, heparinolytic Pedobacter saltans type strain (113).</title>
        <authorList>
            <person name="Liolios K."/>
            <person name="Sikorski J."/>
            <person name="Lu M."/>
            <person name="Nolan M."/>
            <person name="Lapidus A."/>
            <person name="Lucas S."/>
            <person name="Hammon N."/>
            <person name="Deshpande S."/>
            <person name="Cheng J.F."/>
            <person name="Tapia R."/>
            <person name="Han C."/>
            <person name="Goodwin L."/>
            <person name="Pitluck S."/>
            <person name="Huntemann M."/>
            <person name="Ivanova N."/>
            <person name="Pagani I."/>
            <person name="Mavromatis K."/>
            <person name="Ovchinikova G."/>
            <person name="Pati A."/>
            <person name="Chen A."/>
            <person name="Palaniappan K."/>
            <person name="Land M."/>
            <person name="Hauser L."/>
            <person name="Brambilla E.M."/>
            <person name="Kotsyurbenko O."/>
            <person name="Rohde M."/>
            <person name="Tindall B.J."/>
            <person name="Abt B."/>
            <person name="Goker M."/>
            <person name="Detter J.C."/>
            <person name="Woyke T."/>
            <person name="Bristow J."/>
            <person name="Eisen J.A."/>
            <person name="Markowitz V."/>
            <person name="Hugenholtz P."/>
            <person name="Klenk H.P."/>
            <person name="Kyrpides N.C."/>
        </authorList>
    </citation>
    <scope>NUCLEOTIDE SEQUENCE [LARGE SCALE GENOMIC DNA]</scope>
    <source>
        <strain evidence="2">ATCC 51119 / DSM 12145 / JCM 21818 / LMG 10337 / NBRC 100064 / NCIMB 13643</strain>
    </source>
</reference>
<evidence type="ECO:0000313" key="2">
    <source>
        <dbReference type="Proteomes" id="UP000000310"/>
    </source>
</evidence>
<dbReference type="AlphaFoldDB" id="F0S6Q8"/>
<dbReference type="HOGENOM" id="CLU_2424682_0_0_10"/>
<proteinExistence type="predicted"/>
<accession>F0S6Q8</accession>
<gene>
    <name evidence="1" type="ordered locus">Pedsa_1609</name>
</gene>
<dbReference type="Proteomes" id="UP000000310">
    <property type="component" value="Chromosome"/>
</dbReference>
<keyword evidence="2" id="KW-1185">Reference proteome</keyword>
<organism evidence="1 2">
    <name type="scientific">Pseudopedobacter saltans (strain ATCC 51119 / DSM 12145 / JCM 21818 / CCUG 39354 / LMG 10337 / NBRC 100064 / NCIMB 13643)</name>
    <name type="common">Pedobacter saltans</name>
    <dbReference type="NCBI Taxonomy" id="762903"/>
    <lineage>
        <taxon>Bacteria</taxon>
        <taxon>Pseudomonadati</taxon>
        <taxon>Bacteroidota</taxon>
        <taxon>Sphingobacteriia</taxon>
        <taxon>Sphingobacteriales</taxon>
        <taxon>Sphingobacteriaceae</taxon>
        <taxon>Pseudopedobacter</taxon>
    </lineage>
</organism>
<dbReference type="EMBL" id="CP002545">
    <property type="protein sequence ID" value="ADY52168.1"/>
    <property type="molecule type" value="Genomic_DNA"/>
</dbReference>
<sequence>MERQSLYATALWFFPASGKELGQPPAMRRTDIHASHRHSTNIIDADILFFFEKETPSLRQAGKHFLFMALALALRSGKNDIAPTFLCYSAF</sequence>
<evidence type="ECO:0000313" key="1">
    <source>
        <dbReference type="EMBL" id="ADY52168.1"/>
    </source>
</evidence>
<protein>
    <submittedName>
        <fullName evidence="1">Uncharacterized protein</fullName>
    </submittedName>
</protein>
<reference evidence="2" key="2">
    <citation type="submission" date="2011-02" db="EMBL/GenBank/DDBJ databases">
        <title>The complete genome of Pedobacter saltans DSM 12145.</title>
        <authorList>
            <consortium name="US DOE Joint Genome Institute (JGI-PGF)"/>
            <person name="Lucas S."/>
            <person name="Copeland A."/>
            <person name="Lapidus A."/>
            <person name="Bruce D."/>
            <person name="Goodwin L."/>
            <person name="Pitluck S."/>
            <person name="Kyrpides N."/>
            <person name="Mavromatis K."/>
            <person name="Pagani I."/>
            <person name="Ivanova N."/>
            <person name="Ovchinnikova G."/>
            <person name="Lu M."/>
            <person name="Detter J.C."/>
            <person name="Han C."/>
            <person name="Land M."/>
            <person name="Hauser L."/>
            <person name="Markowitz V."/>
            <person name="Cheng J.-F."/>
            <person name="Hugenholtz P."/>
            <person name="Woyke T."/>
            <person name="Wu D."/>
            <person name="Tindall B."/>
            <person name="Pomrenke H.G."/>
            <person name="Brambilla E."/>
            <person name="Klenk H.-P."/>
            <person name="Eisen J.A."/>
        </authorList>
    </citation>
    <scope>NUCLEOTIDE SEQUENCE [LARGE SCALE GENOMIC DNA]</scope>
    <source>
        <strain evidence="2">ATCC 51119 / DSM 12145 / JCM 21818 / LMG 10337 / NBRC 100064 / NCIMB 13643</strain>
    </source>
</reference>